<evidence type="ECO:0000256" key="2">
    <source>
        <dbReference type="ARBA" id="ARBA00022605"/>
    </source>
</evidence>
<dbReference type="AlphaFoldDB" id="A0A9D1R7R6"/>
<evidence type="ECO:0000256" key="8">
    <source>
        <dbReference type="HAMAP-Rule" id="MF_00456"/>
    </source>
</evidence>
<dbReference type="GO" id="GO:0005524">
    <property type="term" value="F:ATP binding"/>
    <property type="evidence" value="ECO:0007669"/>
    <property type="project" value="UniProtKB-KW"/>
</dbReference>
<dbReference type="InterPro" id="IPR001048">
    <property type="entry name" value="Asp/Glu/Uridylate_kinase"/>
</dbReference>
<dbReference type="GO" id="GO:0004349">
    <property type="term" value="F:glutamate 5-kinase activity"/>
    <property type="evidence" value="ECO:0007669"/>
    <property type="project" value="UniProtKB-UniRule"/>
</dbReference>
<keyword evidence="1 8" id="KW-0963">Cytoplasm</keyword>
<feature type="binding site" evidence="8">
    <location>
        <position position="58"/>
    </location>
    <ligand>
        <name>substrate</name>
    </ligand>
</feature>
<accession>A0A9D1R7R6</accession>
<feature type="binding site" evidence="8">
    <location>
        <begin position="182"/>
        <end position="183"/>
    </location>
    <ligand>
        <name>ATP</name>
        <dbReference type="ChEBI" id="CHEBI:30616"/>
    </ligand>
</feature>
<sequence length="289" mass="31843">MSSLREYIKDKKRIVVKIGSSSLQHRETGDLDYIRLEKLVRELCDIRNQGKEVVLVTSGAIAVGKKAVHLKEITAPTQAEAMAVKQACSAVGQARLMMTYQKLFAEYNQVAAQILMTKNTVVDNLNRYNAHNTFSQLLRMGVIPIVNENDTVATYEIEIGDNDTLSAIVAALIQADLLILLSDIDGLYTDDPRKNPEARFIEQVDELTDDLMEMGKSSTGSSVGTGGMNTKLIAAKIATSSNVDMIIANSRDIGVLHRILAGEKEGTLFMAHQREGFDLPAFVENLHKF</sequence>
<keyword evidence="5 8" id="KW-0547">Nucleotide-binding</keyword>
<reference evidence="10" key="2">
    <citation type="submission" date="2021-04" db="EMBL/GenBank/DDBJ databases">
        <authorList>
            <person name="Gilroy R."/>
        </authorList>
    </citation>
    <scope>NUCLEOTIDE SEQUENCE</scope>
    <source>
        <strain evidence="10">CHK195-6426</strain>
    </source>
</reference>
<evidence type="ECO:0000256" key="3">
    <source>
        <dbReference type="ARBA" id="ARBA00022650"/>
    </source>
</evidence>
<dbReference type="EMBL" id="DXGH01000071">
    <property type="protein sequence ID" value="HIW82400.1"/>
    <property type="molecule type" value="Genomic_DNA"/>
</dbReference>
<keyword evidence="6 8" id="KW-0418">Kinase</keyword>
<dbReference type="GO" id="GO:0005829">
    <property type="term" value="C:cytosol"/>
    <property type="evidence" value="ECO:0007669"/>
    <property type="project" value="TreeGrafter"/>
</dbReference>
<feature type="binding site" evidence="8">
    <location>
        <position position="150"/>
    </location>
    <ligand>
        <name>substrate</name>
    </ligand>
</feature>
<dbReference type="PIRSF" id="PIRSF000729">
    <property type="entry name" value="GK"/>
    <property type="match status" value="1"/>
</dbReference>
<evidence type="ECO:0000313" key="11">
    <source>
        <dbReference type="Proteomes" id="UP000824265"/>
    </source>
</evidence>
<name>A0A9D1R7R6_9FIRM</name>
<feature type="binding site" evidence="8">
    <location>
        <position position="17"/>
    </location>
    <ligand>
        <name>ATP</name>
        <dbReference type="ChEBI" id="CHEBI:30616"/>
    </ligand>
</feature>
<feature type="domain" description="Aspartate/glutamate/uridylate kinase" evidence="9">
    <location>
        <begin position="12"/>
        <end position="249"/>
    </location>
</feature>
<comment type="function">
    <text evidence="8">Catalyzes the transfer of a phosphate group to glutamate to form L-glutamate 5-phosphate.</text>
</comment>
<comment type="catalytic activity">
    <reaction evidence="8">
        <text>L-glutamate + ATP = L-glutamyl 5-phosphate + ADP</text>
        <dbReference type="Rhea" id="RHEA:14877"/>
        <dbReference type="ChEBI" id="CHEBI:29985"/>
        <dbReference type="ChEBI" id="CHEBI:30616"/>
        <dbReference type="ChEBI" id="CHEBI:58274"/>
        <dbReference type="ChEBI" id="CHEBI:456216"/>
        <dbReference type="EC" id="2.7.2.11"/>
    </reaction>
</comment>
<comment type="caution">
    <text evidence="10">The sequence shown here is derived from an EMBL/GenBank/DDBJ whole genome shotgun (WGS) entry which is preliminary data.</text>
</comment>
<reference evidence="10" key="1">
    <citation type="journal article" date="2021" name="PeerJ">
        <title>Extensive microbial diversity within the chicken gut microbiome revealed by metagenomics and culture.</title>
        <authorList>
            <person name="Gilroy R."/>
            <person name="Ravi A."/>
            <person name="Getino M."/>
            <person name="Pursley I."/>
            <person name="Horton D.L."/>
            <person name="Alikhan N.F."/>
            <person name="Baker D."/>
            <person name="Gharbi K."/>
            <person name="Hall N."/>
            <person name="Watson M."/>
            <person name="Adriaenssens E.M."/>
            <person name="Foster-Nyarko E."/>
            <person name="Jarju S."/>
            <person name="Secka A."/>
            <person name="Antonio M."/>
            <person name="Oren A."/>
            <person name="Chaudhuri R.R."/>
            <person name="La Ragione R."/>
            <person name="Hildebrand F."/>
            <person name="Pallen M.J."/>
        </authorList>
    </citation>
    <scope>NUCLEOTIDE SEQUENCE</scope>
    <source>
        <strain evidence="10">CHK195-6426</strain>
    </source>
</reference>
<evidence type="ECO:0000256" key="6">
    <source>
        <dbReference type="ARBA" id="ARBA00022777"/>
    </source>
</evidence>
<dbReference type="InterPro" id="IPR001057">
    <property type="entry name" value="Glu/AcGlu_kinase"/>
</dbReference>
<dbReference type="FunFam" id="3.40.1160.10:FF:000018">
    <property type="entry name" value="Glutamate 5-kinase"/>
    <property type="match status" value="1"/>
</dbReference>
<comment type="subcellular location">
    <subcellularLocation>
        <location evidence="8">Cytoplasm</location>
    </subcellularLocation>
</comment>
<dbReference type="InterPro" id="IPR019797">
    <property type="entry name" value="Glutamate_5-kinase_CS"/>
</dbReference>
<dbReference type="PRINTS" id="PR00474">
    <property type="entry name" value="GLU5KINASE"/>
</dbReference>
<dbReference type="InterPro" id="IPR036393">
    <property type="entry name" value="AceGlu_kinase-like_sf"/>
</dbReference>
<dbReference type="InterPro" id="IPR041739">
    <property type="entry name" value="G5K_ProB"/>
</dbReference>
<dbReference type="InterPro" id="IPR005715">
    <property type="entry name" value="Glu_5kinase/COase_Synthase"/>
</dbReference>
<comment type="similarity">
    <text evidence="8">Belongs to the glutamate 5-kinase family.</text>
</comment>
<evidence type="ECO:0000256" key="4">
    <source>
        <dbReference type="ARBA" id="ARBA00022679"/>
    </source>
</evidence>
<dbReference type="GO" id="GO:0055129">
    <property type="term" value="P:L-proline biosynthetic process"/>
    <property type="evidence" value="ECO:0007669"/>
    <property type="project" value="UniProtKB-UniRule"/>
</dbReference>
<gene>
    <name evidence="8 10" type="primary">proB</name>
    <name evidence="10" type="ORF">H9742_12930</name>
</gene>
<keyword evidence="3 8" id="KW-0641">Proline biosynthesis</keyword>
<dbReference type="InterPro" id="IPR011529">
    <property type="entry name" value="Glu_5kinase"/>
</dbReference>
<organism evidence="10 11">
    <name type="scientific">Candidatus Acetatifactor stercoripullorum</name>
    <dbReference type="NCBI Taxonomy" id="2838414"/>
    <lineage>
        <taxon>Bacteria</taxon>
        <taxon>Bacillati</taxon>
        <taxon>Bacillota</taxon>
        <taxon>Clostridia</taxon>
        <taxon>Lachnospirales</taxon>
        <taxon>Lachnospiraceae</taxon>
        <taxon>Acetatifactor</taxon>
    </lineage>
</organism>
<evidence type="ECO:0000256" key="7">
    <source>
        <dbReference type="ARBA" id="ARBA00022840"/>
    </source>
</evidence>
<keyword evidence="4 8" id="KW-0808">Transferase</keyword>
<evidence type="ECO:0000256" key="1">
    <source>
        <dbReference type="ARBA" id="ARBA00022490"/>
    </source>
</evidence>
<evidence type="ECO:0000313" key="10">
    <source>
        <dbReference type="EMBL" id="HIW82400.1"/>
    </source>
</evidence>
<dbReference type="SUPFAM" id="SSF53633">
    <property type="entry name" value="Carbamate kinase-like"/>
    <property type="match status" value="1"/>
</dbReference>
<dbReference type="PANTHER" id="PTHR43654:SF1">
    <property type="entry name" value="ISOPENTENYL PHOSPHATE KINASE"/>
    <property type="match status" value="1"/>
</dbReference>
<dbReference type="Gene3D" id="3.40.1160.10">
    <property type="entry name" value="Acetylglutamate kinase-like"/>
    <property type="match status" value="1"/>
</dbReference>
<keyword evidence="7 8" id="KW-0067">ATP-binding</keyword>
<dbReference type="PROSITE" id="PS00902">
    <property type="entry name" value="GLUTAMATE_5_KINASE"/>
    <property type="match status" value="1"/>
</dbReference>
<dbReference type="Proteomes" id="UP000824265">
    <property type="component" value="Unassembled WGS sequence"/>
</dbReference>
<evidence type="ECO:0000256" key="5">
    <source>
        <dbReference type="ARBA" id="ARBA00022741"/>
    </source>
</evidence>
<comment type="pathway">
    <text evidence="8">Amino-acid biosynthesis; L-proline biosynthesis; L-glutamate 5-semialdehyde from L-glutamate: step 1/2.</text>
</comment>
<dbReference type="Pfam" id="PF00696">
    <property type="entry name" value="AA_kinase"/>
    <property type="match status" value="1"/>
</dbReference>
<dbReference type="EC" id="2.7.2.11" evidence="8"/>
<keyword evidence="2 8" id="KW-0028">Amino-acid biosynthesis</keyword>
<dbReference type="HAMAP" id="MF_00456">
    <property type="entry name" value="ProB"/>
    <property type="match status" value="1"/>
</dbReference>
<feature type="binding site" evidence="8">
    <location>
        <position position="162"/>
    </location>
    <ligand>
        <name>substrate</name>
    </ligand>
</feature>
<dbReference type="CDD" id="cd04242">
    <property type="entry name" value="AAK_G5K_ProB"/>
    <property type="match status" value="1"/>
</dbReference>
<proteinExistence type="inferred from homology"/>
<dbReference type="NCBIfam" id="TIGR01027">
    <property type="entry name" value="proB"/>
    <property type="match status" value="1"/>
</dbReference>
<protein>
    <recommendedName>
        <fullName evidence="8">Glutamate 5-kinase</fullName>
        <ecNumber evidence="8">2.7.2.11</ecNumber>
    </recommendedName>
    <alternativeName>
        <fullName evidence="8">Gamma-glutamyl kinase</fullName>
        <shortName evidence="8">GK</shortName>
    </alternativeName>
</protein>
<dbReference type="PANTHER" id="PTHR43654">
    <property type="entry name" value="GLUTAMATE 5-KINASE"/>
    <property type="match status" value="1"/>
</dbReference>
<feature type="binding site" evidence="8">
    <location>
        <begin position="225"/>
        <end position="231"/>
    </location>
    <ligand>
        <name>ATP</name>
        <dbReference type="ChEBI" id="CHEBI:30616"/>
    </ligand>
</feature>
<evidence type="ECO:0000259" key="9">
    <source>
        <dbReference type="Pfam" id="PF00696"/>
    </source>
</evidence>